<evidence type="ECO:0000256" key="1">
    <source>
        <dbReference type="SAM" id="MobiDB-lite"/>
    </source>
</evidence>
<evidence type="ECO:0000313" key="2">
    <source>
        <dbReference type="EMBL" id="ERE72339.1"/>
    </source>
</evidence>
<organism evidence="2 3">
    <name type="scientific">Cricetulus griseus</name>
    <name type="common">Chinese hamster</name>
    <name type="synonym">Cricetulus barabensis griseus</name>
    <dbReference type="NCBI Taxonomy" id="10029"/>
    <lineage>
        <taxon>Eukaryota</taxon>
        <taxon>Metazoa</taxon>
        <taxon>Chordata</taxon>
        <taxon>Craniata</taxon>
        <taxon>Vertebrata</taxon>
        <taxon>Euteleostomi</taxon>
        <taxon>Mammalia</taxon>
        <taxon>Eutheria</taxon>
        <taxon>Euarchontoglires</taxon>
        <taxon>Glires</taxon>
        <taxon>Rodentia</taxon>
        <taxon>Myomorpha</taxon>
        <taxon>Muroidea</taxon>
        <taxon>Cricetidae</taxon>
        <taxon>Cricetinae</taxon>
        <taxon>Cricetulus</taxon>
    </lineage>
</organism>
<accession>A0A061HYC3</accession>
<feature type="region of interest" description="Disordered" evidence="1">
    <location>
        <begin position="1"/>
        <end position="21"/>
    </location>
</feature>
<reference evidence="3" key="1">
    <citation type="journal article" date="2013" name="Nat. Biotechnol.">
        <title>Chinese hamster genome sequenced from sorted chromosomes.</title>
        <authorList>
            <person name="Brinkrolf K."/>
            <person name="Rupp O."/>
            <person name="Laux H."/>
            <person name="Kollin F."/>
            <person name="Ernst W."/>
            <person name="Linke B."/>
            <person name="Kofler R."/>
            <person name="Romand S."/>
            <person name="Hesse F."/>
            <person name="Budach W.E."/>
            <person name="Galosy S."/>
            <person name="Muller D."/>
            <person name="Noll T."/>
            <person name="Wienberg J."/>
            <person name="Jostock T."/>
            <person name="Leonard M."/>
            <person name="Grillari J."/>
            <person name="Tauch A."/>
            <person name="Goesmann A."/>
            <person name="Helk B."/>
            <person name="Mott J.E."/>
            <person name="Puhler A."/>
            <person name="Borth N."/>
        </authorList>
    </citation>
    <scope>NUCLEOTIDE SEQUENCE [LARGE SCALE GENOMIC DNA]</scope>
    <source>
        <strain evidence="3">17A/GY</strain>
    </source>
</reference>
<protein>
    <submittedName>
        <fullName evidence="2">E3 ubiquitin-protein ligase</fullName>
    </submittedName>
</protein>
<dbReference type="EMBL" id="KE680492">
    <property type="protein sequence ID" value="ERE72339.1"/>
    <property type="molecule type" value="Genomic_DNA"/>
</dbReference>
<sequence>MDPPTRGYKMLGGPMDTVPPSGALRVQAGLPEERVGSPETGVMSHYKPPCGSWELNSGTLKEQQDLFTTKPSLQQLNHILSGEVFSMFKWSRGTIEESQAQKKDKQIGRLEGSSTGGRKLLEQHRNFSYSQPNRVTSARRTALLV</sequence>
<dbReference type="Proteomes" id="UP000030759">
    <property type="component" value="Unassembled WGS sequence"/>
</dbReference>
<dbReference type="AlphaFoldDB" id="A0A061HYC3"/>
<evidence type="ECO:0000313" key="3">
    <source>
        <dbReference type="Proteomes" id="UP000030759"/>
    </source>
</evidence>
<proteinExistence type="predicted"/>
<name>A0A061HYC3_CRIGR</name>
<gene>
    <name evidence="2" type="ORF">H671_5g15094</name>
</gene>